<name>A0A211ZV59_9PROT</name>
<dbReference type="RefSeq" id="WP_088149161.1">
    <property type="nucleotide sequence ID" value="NZ_NHON01000001.1"/>
</dbReference>
<gene>
    <name evidence="2" type="ORF">BWR60_01170</name>
</gene>
<evidence type="ECO:0000313" key="2">
    <source>
        <dbReference type="EMBL" id="OWJ69171.1"/>
    </source>
</evidence>
<dbReference type="InterPro" id="IPR042100">
    <property type="entry name" value="Bug_dom1"/>
</dbReference>
<keyword evidence="3" id="KW-1185">Reference proteome</keyword>
<dbReference type="OrthoDB" id="7250553at2"/>
<dbReference type="Gene3D" id="3.40.190.150">
    <property type="entry name" value="Bordetella uptake gene, domain 1"/>
    <property type="match status" value="1"/>
</dbReference>
<protein>
    <recommendedName>
        <fullName evidence="4">ABC transporter substrate-binding protein</fullName>
    </recommendedName>
</protein>
<dbReference type="Gene3D" id="3.40.190.10">
    <property type="entry name" value="Periplasmic binding protein-like II"/>
    <property type="match status" value="1"/>
</dbReference>
<comment type="caution">
    <text evidence="2">The sequence shown here is derived from an EMBL/GenBank/DDBJ whole genome shotgun (WGS) entry which is preliminary data.</text>
</comment>
<proteinExistence type="inferred from homology"/>
<organism evidence="2 3">
    <name type="scientific">Inquilinus limosus</name>
    <dbReference type="NCBI Taxonomy" id="171674"/>
    <lineage>
        <taxon>Bacteria</taxon>
        <taxon>Pseudomonadati</taxon>
        <taxon>Pseudomonadota</taxon>
        <taxon>Alphaproteobacteria</taxon>
        <taxon>Rhodospirillales</taxon>
        <taxon>Rhodospirillaceae</taxon>
        <taxon>Inquilinus</taxon>
    </lineage>
</organism>
<dbReference type="Proteomes" id="UP000196655">
    <property type="component" value="Unassembled WGS sequence"/>
</dbReference>
<dbReference type="PANTHER" id="PTHR42928">
    <property type="entry name" value="TRICARBOXYLATE-BINDING PROTEIN"/>
    <property type="match status" value="1"/>
</dbReference>
<evidence type="ECO:0000256" key="1">
    <source>
        <dbReference type="ARBA" id="ARBA00006987"/>
    </source>
</evidence>
<dbReference type="AlphaFoldDB" id="A0A211ZV59"/>
<reference evidence="3" key="1">
    <citation type="submission" date="2017-05" db="EMBL/GenBank/DDBJ databases">
        <authorList>
            <person name="Macchi M."/>
            <person name="Festa S."/>
            <person name="Coppotelli B.M."/>
            <person name="Morelli I.S."/>
        </authorList>
    </citation>
    <scope>NUCLEOTIDE SEQUENCE [LARGE SCALE GENOMIC DNA]</scope>
    <source>
        <strain evidence="3">I</strain>
    </source>
</reference>
<dbReference type="PIRSF" id="PIRSF017082">
    <property type="entry name" value="YflP"/>
    <property type="match status" value="1"/>
</dbReference>
<dbReference type="Pfam" id="PF03401">
    <property type="entry name" value="TctC"/>
    <property type="match status" value="1"/>
</dbReference>
<accession>A0A211ZV59</accession>
<evidence type="ECO:0000313" key="3">
    <source>
        <dbReference type="Proteomes" id="UP000196655"/>
    </source>
</evidence>
<dbReference type="EMBL" id="NHON01000001">
    <property type="protein sequence ID" value="OWJ69171.1"/>
    <property type="molecule type" value="Genomic_DNA"/>
</dbReference>
<evidence type="ECO:0008006" key="4">
    <source>
        <dbReference type="Google" id="ProtNLM"/>
    </source>
</evidence>
<dbReference type="InterPro" id="IPR005064">
    <property type="entry name" value="BUG"/>
</dbReference>
<comment type="similarity">
    <text evidence="1">Belongs to the UPF0065 (bug) family.</text>
</comment>
<sequence length="340" mass="36140">MSIPQMHLPAMFALRAAVQRTLLAVVVPATLAFWTVPAIAEDSYPNRPIHLVVPFAGGVTDKVSRVFGERLEAILKQPIVVETKAGGSGVVGTRWAAQQPADGYTLLVGSDGLSLNAALASDDTFDPARDLTPIAPIVSFPFLLVTSVNKPYRDLRDLVTTAKAAPGRLNYATNGVSTGSSLMGEALKSETGTDIVPIPYKGGSEQALALISGDVDYAFLTTAFVQPYIRDGALKPLAIATHERSAAFTDVPTVSELGYTTLGKGFTWFALFAPKGLPDAIRARLEAASGQILADPSFRKTLAEWDGSPIGTTSQDLAELLRSQTDLYVKQLAELPAKQN</sequence>
<dbReference type="PANTHER" id="PTHR42928:SF5">
    <property type="entry name" value="BLR1237 PROTEIN"/>
    <property type="match status" value="1"/>
</dbReference>
<dbReference type="CDD" id="cd07012">
    <property type="entry name" value="PBP2_Bug_TTT"/>
    <property type="match status" value="1"/>
</dbReference>
<dbReference type="SUPFAM" id="SSF53850">
    <property type="entry name" value="Periplasmic binding protein-like II"/>
    <property type="match status" value="1"/>
</dbReference>